<evidence type="ECO:0000256" key="4">
    <source>
        <dbReference type="ARBA" id="ARBA00010281"/>
    </source>
</evidence>
<evidence type="ECO:0000256" key="9">
    <source>
        <dbReference type="ARBA" id="ARBA00023056"/>
    </source>
</evidence>
<dbReference type="HAMAP" id="MF_00484">
    <property type="entry name" value="Glycogen_synth"/>
    <property type="match status" value="1"/>
</dbReference>
<evidence type="ECO:0000256" key="6">
    <source>
        <dbReference type="ARBA" id="ARBA00019935"/>
    </source>
</evidence>
<feature type="domain" description="Glycosyl transferase family 1" evidence="12">
    <location>
        <begin position="294"/>
        <end position="453"/>
    </location>
</feature>
<evidence type="ECO:0000313" key="14">
    <source>
        <dbReference type="EMBL" id="GLS89491.1"/>
    </source>
</evidence>
<dbReference type="PANTHER" id="PTHR45825">
    <property type="entry name" value="GRANULE-BOUND STARCH SYNTHASE 1, CHLOROPLASTIC/AMYLOPLASTIC"/>
    <property type="match status" value="1"/>
</dbReference>
<keyword evidence="8 11" id="KW-0808">Transferase</keyword>
<dbReference type="NCBIfam" id="NF001903">
    <property type="entry name" value="PRK00654.2-2"/>
    <property type="match status" value="1"/>
</dbReference>
<evidence type="ECO:0000259" key="12">
    <source>
        <dbReference type="Pfam" id="PF00534"/>
    </source>
</evidence>
<evidence type="ECO:0000256" key="2">
    <source>
        <dbReference type="ARBA" id="ARBA00002764"/>
    </source>
</evidence>
<feature type="binding site" evidence="11">
    <location>
        <position position="20"/>
    </location>
    <ligand>
        <name>ADP-alpha-D-glucose</name>
        <dbReference type="ChEBI" id="CHEBI:57498"/>
    </ligand>
</feature>
<dbReference type="RefSeq" id="WP_284202608.1">
    <property type="nucleotide sequence ID" value="NZ_BSPQ01000001.1"/>
</dbReference>
<evidence type="ECO:0000256" key="1">
    <source>
        <dbReference type="ARBA" id="ARBA00001478"/>
    </source>
</evidence>
<accession>A0ABQ6DXL9</accession>
<keyword evidence="9 11" id="KW-0320">Glycogen biosynthesis</keyword>
<comment type="caution">
    <text evidence="14">The sequence shown here is derived from an EMBL/GenBank/DDBJ whole genome shotgun (WGS) entry which is preliminary data.</text>
</comment>
<comment type="catalytic activity">
    <reaction evidence="1 11">
        <text>[(1-&gt;4)-alpha-D-glucosyl](n) + ADP-alpha-D-glucose = [(1-&gt;4)-alpha-D-glucosyl](n+1) + ADP + H(+)</text>
        <dbReference type="Rhea" id="RHEA:18189"/>
        <dbReference type="Rhea" id="RHEA-COMP:9584"/>
        <dbReference type="Rhea" id="RHEA-COMP:9587"/>
        <dbReference type="ChEBI" id="CHEBI:15378"/>
        <dbReference type="ChEBI" id="CHEBI:15444"/>
        <dbReference type="ChEBI" id="CHEBI:57498"/>
        <dbReference type="ChEBI" id="CHEBI:456216"/>
        <dbReference type="EC" id="2.4.1.21"/>
    </reaction>
</comment>
<dbReference type="PANTHER" id="PTHR45825:SF11">
    <property type="entry name" value="ALPHA AMYLASE DOMAIN-CONTAINING PROTEIN"/>
    <property type="match status" value="1"/>
</dbReference>
<dbReference type="InterPro" id="IPR011835">
    <property type="entry name" value="GS/SS"/>
</dbReference>
<dbReference type="InterPro" id="IPR013534">
    <property type="entry name" value="Starch_synth_cat_dom"/>
</dbReference>
<evidence type="ECO:0000259" key="13">
    <source>
        <dbReference type="Pfam" id="PF08323"/>
    </source>
</evidence>
<dbReference type="Proteomes" id="UP001157353">
    <property type="component" value="Unassembled WGS sequence"/>
</dbReference>
<keyword evidence="7 11" id="KW-0328">Glycosyltransferase</keyword>
<evidence type="ECO:0000256" key="5">
    <source>
        <dbReference type="ARBA" id="ARBA00012588"/>
    </source>
</evidence>
<reference evidence="15" key="1">
    <citation type="journal article" date="2019" name="Int. J. Syst. Evol. Microbiol.">
        <title>The Global Catalogue of Microorganisms (GCM) 10K type strain sequencing project: providing services to taxonomists for standard genome sequencing and annotation.</title>
        <authorList>
            <consortium name="The Broad Institute Genomics Platform"/>
            <consortium name="The Broad Institute Genome Sequencing Center for Infectious Disease"/>
            <person name="Wu L."/>
            <person name="Ma J."/>
        </authorList>
    </citation>
    <scope>NUCLEOTIDE SEQUENCE [LARGE SCALE GENOMIC DNA]</scope>
    <source>
        <strain evidence="15">NBRC 103166</strain>
    </source>
</reference>
<gene>
    <name evidence="11 14" type="primary">glgA</name>
    <name evidence="14" type="ORF">GCM10007916_05580</name>
</gene>
<dbReference type="Pfam" id="PF08323">
    <property type="entry name" value="Glyco_transf_5"/>
    <property type="match status" value="1"/>
</dbReference>
<dbReference type="CDD" id="cd03791">
    <property type="entry name" value="GT5_Glycogen_synthase_DULL1-like"/>
    <property type="match status" value="1"/>
</dbReference>
<evidence type="ECO:0000256" key="8">
    <source>
        <dbReference type="ARBA" id="ARBA00022679"/>
    </source>
</evidence>
<evidence type="ECO:0000256" key="7">
    <source>
        <dbReference type="ARBA" id="ARBA00022676"/>
    </source>
</evidence>
<dbReference type="NCBIfam" id="TIGR02095">
    <property type="entry name" value="glgA"/>
    <property type="match status" value="1"/>
</dbReference>
<dbReference type="EC" id="2.4.1.21" evidence="5 11"/>
<evidence type="ECO:0000313" key="15">
    <source>
        <dbReference type="Proteomes" id="UP001157353"/>
    </source>
</evidence>
<keyword evidence="15" id="KW-1185">Reference proteome</keyword>
<dbReference type="Pfam" id="PF00534">
    <property type="entry name" value="Glycos_transf_1"/>
    <property type="match status" value="1"/>
</dbReference>
<feature type="domain" description="Starch synthase catalytic" evidence="13">
    <location>
        <begin position="7"/>
        <end position="242"/>
    </location>
</feature>
<comment type="pathway">
    <text evidence="3 11">Glycan biosynthesis; glycogen biosynthesis.</text>
</comment>
<proteinExistence type="inferred from homology"/>
<organism evidence="14 15">
    <name type="scientific">Psychromonas marina</name>
    <dbReference type="NCBI Taxonomy" id="88364"/>
    <lineage>
        <taxon>Bacteria</taxon>
        <taxon>Pseudomonadati</taxon>
        <taxon>Pseudomonadota</taxon>
        <taxon>Gammaproteobacteria</taxon>
        <taxon>Alteromonadales</taxon>
        <taxon>Psychromonadaceae</taxon>
        <taxon>Psychromonas</taxon>
    </lineage>
</organism>
<comment type="function">
    <text evidence="2 11">Synthesizes alpha-1,4-glucan chains using ADP-glucose.</text>
</comment>
<comment type="similarity">
    <text evidence="4 11">Belongs to the glycosyltransferase 1 family. Bacterial/plant glycogen synthase subfamily.</text>
</comment>
<dbReference type="Gene3D" id="3.40.50.2000">
    <property type="entry name" value="Glycogen Phosphorylase B"/>
    <property type="match status" value="2"/>
</dbReference>
<dbReference type="InterPro" id="IPR001296">
    <property type="entry name" value="Glyco_trans_1"/>
</dbReference>
<dbReference type="EMBL" id="BSPQ01000001">
    <property type="protein sequence ID" value="GLS89491.1"/>
    <property type="molecule type" value="Genomic_DNA"/>
</dbReference>
<evidence type="ECO:0000256" key="11">
    <source>
        <dbReference type="HAMAP-Rule" id="MF_00484"/>
    </source>
</evidence>
<dbReference type="SUPFAM" id="SSF53756">
    <property type="entry name" value="UDP-Glycosyltransferase/glycogen phosphorylase"/>
    <property type="match status" value="1"/>
</dbReference>
<name>A0ABQ6DXL9_9GAMM</name>
<sequence>MDNRKLKILFVSSEVEEFSKTGGLADVAKSLPIELRNLGHEVKIITPFYRTINHREHAQHRFNLTLNTDYSRPDVQFQVQQLDLDGIPVLAIDNEHYFDRAGLYGEDNHAYQDNGERFAFFCLAALQTCEADDFTPDIIHCNDWHTGLIPYLLKTRYHDHYRFTHTKTVLTTHNACYQGIFDKSQLNLIPEVSSCMDERVLENYNYINYLKVGLTYSDKINTVSPNYASELLTTLGSHGMSNHFLSRIHDFEGILNGCDYNDWNPETDTYIPANFSADDLSGKAICKEALQKEVGLPVSDHPVFGMVCRLTDQKGFGLIIPMLDRLLKHNLQLVIVGSGDPAITGQLNAIMSHYPDKFKFIDIYSNKLSHMVEAGADFFMMPSIFEPCGLNQLYSLAYGTLPIVRGVGGLKDTVLDYDQDPEHANGFVFYDPNPNQLLNLLRRVLLLYVEHPEEMLRLKTQAMRSHFYWSDAAKHYAHLYYNALYKHQNW</sequence>
<protein>
    <recommendedName>
        <fullName evidence="6 11">Glycogen synthase</fullName>
        <ecNumber evidence="5 11">2.4.1.21</ecNumber>
    </recommendedName>
    <alternativeName>
        <fullName evidence="10 11">Starch [bacterial glycogen] synthase</fullName>
    </alternativeName>
</protein>
<evidence type="ECO:0000256" key="10">
    <source>
        <dbReference type="ARBA" id="ARBA00031722"/>
    </source>
</evidence>
<evidence type="ECO:0000256" key="3">
    <source>
        <dbReference type="ARBA" id="ARBA00004964"/>
    </source>
</evidence>